<evidence type="ECO:0000313" key="1">
    <source>
        <dbReference type="EMBL" id="QPR71150.1"/>
    </source>
</evidence>
<evidence type="ECO:0000313" key="2">
    <source>
        <dbReference type="Proteomes" id="UP000595038"/>
    </source>
</evidence>
<proteinExistence type="predicted"/>
<protein>
    <submittedName>
        <fullName evidence="1">Uncharacterized protein</fullName>
    </submittedName>
</protein>
<accession>A0AB37GFN0</accession>
<gene>
    <name evidence="1" type="ORF">I6G80_15010</name>
</gene>
<name>A0AB37GFN0_BACLI</name>
<dbReference type="EMBL" id="CP065647">
    <property type="protein sequence ID" value="QPR71150.1"/>
    <property type="molecule type" value="Genomic_DNA"/>
</dbReference>
<organism evidence="1 2">
    <name type="scientific">Bacillus licheniformis</name>
    <dbReference type="NCBI Taxonomy" id="1402"/>
    <lineage>
        <taxon>Bacteria</taxon>
        <taxon>Bacillati</taxon>
        <taxon>Bacillota</taxon>
        <taxon>Bacilli</taxon>
        <taxon>Bacillales</taxon>
        <taxon>Bacillaceae</taxon>
        <taxon>Bacillus</taxon>
    </lineage>
</organism>
<dbReference type="Proteomes" id="UP000595038">
    <property type="component" value="Chromosome"/>
</dbReference>
<reference evidence="1 2" key="1">
    <citation type="submission" date="2020-12" db="EMBL/GenBank/DDBJ databases">
        <title>FDA dAtabase for Regulatory Grade micrObial Sequences (FDA-ARGOS): Supporting development and validation of Infectious Disease Dx tests.</title>
        <authorList>
            <person name="Nelson B."/>
            <person name="Plummer A."/>
            <person name="Tallon L."/>
            <person name="Sadzewicz L."/>
            <person name="Zhao X."/>
            <person name="Boylan J."/>
            <person name="Ott S."/>
            <person name="Bowen H."/>
            <person name="Vavikolanu K."/>
            <person name="Mehta A."/>
            <person name="Aluvathingal J."/>
            <person name="Nadendla S."/>
            <person name="Myers T."/>
            <person name="Yan Y."/>
            <person name="Sichtig H."/>
        </authorList>
    </citation>
    <scope>NUCLEOTIDE SEQUENCE [LARGE SCALE GENOMIC DNA]</scope>
    <source>
        <strain evidence="1 2">FDAARGOS_923</strain>
    </source>
</reference>
<dbReference type="AlphaFoldDB" id="A0AB37GFN0"/>
<dbReference type="RefSeq" id="WP_197942010.1">
    <property type="nucleotide sequence ID" value="NZ_CP065647.1"/>
</dbReference>
<sequence>MKRVELPNEVGKALKELVETIGEEELYKFENLLCHCKHSNKYEKKTQKQIATVVDFVRDSEKNRVEYYAALTSGFSIKTEPKKEKRSDKETEENCKNEGLAIYIKGKMVLGIPSENLNSNLEALIDGRLLINWSSFKERTFFK</sequence>